<evidence type="ECO:0000256" key="4">
    <source>
        <dbReference type="ARBA" id="ARBA00022676"/>
    </source>
</evidence>
<evidence type="ECO:0000313" key="9">
    <source>
        <dbReference type="Proteomes" id="UP001162131"/>
    </source>
</evidence>
<keyword evidence="5" id="KW-0808">Transferase</keyword>
<dbReference type="Gene3D" id="3.40.50.1580">
    <property type="entry name" value="Nucleoside phosphorylase domain"/>
    <property type="match status" value="3"/>
</dbReference>
<evidence type="ECO:0000256" key="5">
    <source>
        <dbReference type="ARBA" id="ARBA00022679"/>
    </source>
</evidence>
<dbReference type="AlphaFoldDB" id="A0AAU9IZA3"/>
<comment type="similarity">
    <text evidence="2">Belongs to the PNP/MTAP phosphorylase family.</text>
</comment>
<dbReference type="InterPro" id="IPR035994">
    <property type="entry name" value="Nucleoside_phosphorylase_sf"/>
</dbReference>
<organism evidence="8 9">
    <name type="scientific">Blepharisma stoltei</name>
    <dbReference type="NCBI Taxonomy" id="1481888"/>
    <lineage>
        <taxon>Eukaryota</taxon>
        <taxon>Sar</taxon>
        <taxon>Alveolata</taxon>
        <taxon>Ciliophora</taxon>
        <taxon>Postciliodesmatophora</taxon>
        <taxon>Heterotrichea</taxon>
        <taxon>Heterotrichida</taxon>
        <taxon>Blepharismidae</taxon>
        <taxon>Blepharisma</taxon>
    </lineage>
</organism>
<dbReference type="PANTHER" id="PTHR11904:SF9">
    <property type="entry name" value="PURINE NUCLEOSIDE PHOSPHORYLASE-RELATED"/>
    <property type="match status" value="1"/>
</dbReference>
<feature type="domain" description="Nucleoside phosphorylase" evidence="7">
    <location>
        <begin position="33"/>
        <end position="255"/>
    </location>
</feature>
<comment type="caution">
    <text evidence="8">The sequence shown here is derived from an EMBL/GenBank/DDBJ whole genome shotgun (WGS) entry which is preliminary data.</text>
</comment>
<evidence type="ECO:0000256" key="6">
    <source>
        <dbReference type="ARBA" id="ARBA00031036"/>
    </source>
</evidence>
<dbReference type="GO" id="GO:0004731">
    <property type="term" value="F:purine-nucleoside phosphorylase activity"/>
    <property type="evidence" value="ECO:0007669"/>
    <property type="project" value="UniProtKB-EC"/>
</dbReference>
<dbReference type="PANTHER" id="PTHR11904">
    <property type="entry name" value="METHYLTHIOADENOSINE/PURINE NUCLEOSIDE PHOSPHORYLASE"/>
    <property type="match status" value="1"/>
</dbReference>
<dbReference type="CDD" id="cd09009">
    <property type="entry name" value="PNP-EcPNPII_like"/>
    <property type="match status" value="1"/>
</dbReference>
<keyword evidence="9" id="KW-1185">Reference proteome</keyword>
<dbReference type="EC" id="2.4.2.1" evidence="3"/>
<dbReference type="SUPFAM" id="SSF53167">
    <property type="entry name" value="Purine and uridine phosphorylases"/>
    <property type="match status" value="3"/>
</dbReference>
<dbReference type="EMBL" id="CAJZBQ010000021">
    <property type="protein sequence ID" value="CAG9318933.1"/>
    <property type="molecule type" value="Genomic_DNA"/>
</dbReference>
<dbReference type="Pfam" id="PF01048">
    <property type="entry name" value="PNP_UDP_1"/>
    <property type="match status" value="1"/>
</dbReference>
<dbReference type="InterPro" id="IPR011268">
    <property type="entry name" value="Purine_phosphorylase"/>
</dbReference>
<dbReference type="GO" id="GO:0009116">
    <property type="term" value="P:nucleoside metabolic process"/>
    <property type="evidence" value="ECO:0007669"/>
    <property type="project" value="InterPro"/>
</dbReference>
<accession>A0AAU9IZA3</accession>
<evidence type="ECO:0000256" key="3">
    <source>
        <dbReference type="ARBA" id="ARBA00011886"/>
    </source>
</evidence>
<protein>
    <recommendedName>
        <fullName evidence="3">purine-nucleoside phosphorylase</fullName>
        <ecNumber evidence="3">2.4.2.1</ecNumber>
    </recommendedName>
    <alternativeName>
        <fullName evidence="6">Inosine-guanosine phosphorylase</fullName>
    </alternativeName>
</protein>
<gene>
    <name evidence="8" type="ORF">BSTOLATCC_MIC22291</name>
</gene>
<sequence>MAAETIFPSTTAQLDAALKISCDYILKQIPRAEIAIILGTGLSHFHYRLDNLQSIDYQEIPYLPTPTTPSHEGVLYFGQIDNKNIYCFAGRLHGYEGFEHHQISYISHLCAYLGCNTLLITNASGCSMPGVKPGDIVFLQDYIKHYGENPLDTGLNSQFSKTYENYPIDTSLIDYALEIAENLPTVKCYRGNYFWVRGPSFETPYEIECYTKLGGDLYGMSTIPELLVAQAYGMRVLVACVVSNLACGLVPNETITIEMIRKQIGNVQNEIEGYFVELIGNLTNFEGKINIEPINEICNKGLHNKRKEVNGEHIMKGIEWFRQIEEGFPQAKLVLAINSGQKPEMKDVRKVYYKEIPNFPLQSLAGRKGQVIFGTINQERIVCLLNCDFEGLDIYESYYFAQVLIGLGVNHLHYIFPTINQISSLEGINDYISFQLQGCAEKPSDDAESIKSLGIKNAISFAGPSLPTQAEHLLADKLKCSFITISNFAILSEVGNRGLSHSASCFYSDFQADSLSSREITSYITSHNFFSQFYSQATISFPFFYANSDLEQLEAPEDSKDLEDLTVEIKAVFDPQKAVIVSDSIGELLLRHFEIRRSFAFGSFFPQTFHFTAEGIMIIKGSPILRHKDNHHRMMYPTFMVNRLGIDNIIIIEEVSTCSEDVPIGTWAKINQQCQLVSFNPLFGPNVSNWGIKFPDMSDIFTHDQRWREVFQQHRVSCKETKLIFTSTERAITGKALSEAAKDLGAEVIGKSGPFSVQVSQHRLSYHSSKKILYLCYAEHDPISGIKVGSPPVEHQLAIKELILL</sequence>
<evidence type="ECO:0000313" key="8">
    <source>
        <dbReference type="EMBL" id="CAG9318933.1"/>
    </source>
</evidence>
<evidence type="ECO:0000256" key="1">
    <source>
        <dbReference type="ARBA" id="ARBA00005058"/>
    </source>
</evidence>
<name>A0AAU9IZA3_9CILI</name>
<keyword evidence="4" id="KW-0328">Glycosyltransferase</keyword>
<dbReference type="Proteomes" id="UP001162131">
    <property type="component" value="Unassembled WGS sequence"/>
</dbReference>
<evidence type="ECO:0000256" key="2">
    <source>
        <dbReference type="ARBA" id="ARBA00006751"/>
    </source>
</evidence>
<comment type="pathway">
    <text evidence="1">Purine metabolism; purine nucleoside salvage.</text>
</comment>
<dbReference type="InterPro" id="IPR000845">
    <property type="entry name" value="Nucleoside_phosphorylase_d"/>
</dbReference>
<dbReference type="GO" id="GO:0005737">
    <property type="term" value="C:cytoplasm"/>
    <property type="evidence" value="ECO:0007669"/>
    <property type="project" value="TreeGrafter"/>
</dbReference>
<reference evidence="8" key="1">
    <citation type="submission" date="2021-09" db="EMBL/GenBank/DDBJ databases">
        <authorList>
            <consortium name="AG Swart"/>
            <person name="Singh M."/>
            <person name="Singh A."/>
            <person name="Seah K."/>
            <person name="Emmerich C."/>
        </authorList>
    </citation>
    <scope>NUCLEOTIDE SEQUENCE</scope>
    <source>
        <strain evidence="8">ATCC30299</strain>
    </source>
</reference>
<evidence type="ECO:0000259" key="7">
    <source>
        <dbReference type="Pfam" id="PF01048"/>
    </source>
</evidence>
<proteinExistence type="inferred from homology"/>